<evidence type="ECO:0000313" key="14">
    <source>
        <dbReference type="Proteomes" id="UP001159427"/>
    </source>
</evidence>
<dbReference type="SUPFAM" id="SSF52540">
    <property type="entry name" value="P-loop containing nucleoside triphosphate hydrolases"/>
    <property type="match status" value="2"/>
</dbReference>
<comment type="caution">
    <text evidence="13">The sequence shown here is derived from an EMBL/GenBank/DDBJ whole genome shotgun (WGS) entry which is preliminary data.</text>
</comment>
<comment type="subcellular location">
    <subcellularLocation>
        <location evidence="1">Membrane</location>
        <topology evidence="1">Multi-pass membrane protein</topology>
    </subcellularLocation>
</comment>
<dbReference type="PANTHER" id="PTHR19229:SF36">
    <property type="entry name" value="ATP-BINDING CASSETTE SUB-FAMILY A MEMBER 2"/>
    <property type="match status" value="1"/>
</dbReference>
<feature type="transmembrane region" description="Helical" evidence="11">
    <location>
        <begin position="728"/>
        <end position="750"/>
    </location>
</feature>
<dbReference type="Gene3D" id="3.40.50.300">
    <property type="entry name" value="P-loop containing nucleotide triphosphate hydrolases"/>
    <property type="match status" value="2"/>
</dbReference>
<dbReference type="Pfam" id="PF23321">
    <property type="entry name" value="R1_ABCA1"/>
    <property type="match status" value="1"/>
</dbReference>
<dbReference type="InterPro" id="IPR026082">
    <property type="entry name" value="ABCA"/>
</dbReference>
<feature type="transmembrane region" description="Helical" evidence="11">
    <location>
        <begin position="805"/>
        <end position="827"/>
    </location>
</feature>
<name>A0ABN8LPT0_9CNID</name>
<comment type="similarity">
    <text evidence="2">Belongs to the ABC transporter superfamily. ABCA family.</text>
</comment>
<evidence type="ECO:0000256" key="11">
    <source>
        <dbReference type="SAM" id="Phobius"/>
    </source>
</evidence>
<keyword evidence="7" id="KW-0067">ATP-binding</keyword>
<feature type="compositionally biased region" description="Polar residues" evidence="10">
    <location>
        <begin position="1263"/>
        <end position="1280"/>
    </location>
</feature>
<dbReference type="PROSITE" id="PS50893">
    <property type="entry name" value="ABC_TRANSPORTER_2"/>
    <property type="match status" value="2"/>
</dbReference>
<accession>A0ABN8LPT0</accession>
<evidence type="ECO:0000256" key="8">
    <source>
        <dbReference type="ARBA" id="ARBA00022989"/>
    </source>
</evidence>
<feature type="region of interest" description="Disordered" evidence="10">
    <location>
        <begin position="1242"/>
        <end position="1283"/>
    </location>
</feature>
<proteinExistence type="inferred from homology"/>
<dbReference type="EMBL" id="CALNXI010000068">
    <property type="protein sequence ID" value="CAH3017686.1"/>
    <property type="molecule type" value="Genomic_DNA"/>
</dbReference>
<dbReference type="PROSITE" id="PS00211">
    <property type="entry name" value="ABC_TRANSPORTER_1"/>
    <property type="match status" value="1"/>
</dbReference>
<evidence type="ECO:0000256" key="7">
    <source>
        <dbReference type="ARBA" id="ARBA00022840"/>
    </source>
</evidence>
<dbReference type="Pfam" id="PF00005">
    <property type="entry name" value="ABC_tran"/>
    <property type="match status" value="2"/>
</dbReference>
<protein>
    <recommendedName>
        <fullName evidence="12">ABC transporter domain-containing protein</fullName>
    </recommendedName>
</protein>
<dbReference type="InterPro" id="IPR056264">
    <property type="entry name" value="R2_ABCA1-4-like"/>
</dbReference>
<keyword evidence="14" id="KW-1185">Reference proteome</keyword>
<dbReference type="InterPro" id="IPR003593">
    <property type="entry name" value="AAA+_ATPase"/>
</dbReference>
<evidence type="ECO:0000256" key="10">
    <source>
        <dbReference type="SAM" id="MobiDB-lite"/>
    </source>
</evidence>
<feature type="transmembrane region" description="Helical" evidence="11">
    <location>
        <begin position="1861"/>
        <end position="1882"/>
    </location>
</feature>
<dbReference type="InterPro" id="IPR027417">
    <property type="entry name" value="P-loop_NTPase"/>
</dbReference>
<keyword evidence="5" id="KW-0677">Repeat</keyword>
<dbReference type="Proteomes" id="UP001159427">
    <property type="component" value="Unassembled WGS sequence"/>
</dbReference>
<evidence type="ECO:0000259" key="12">
    <source>
        <dbReference type="PROSITE" id="PS50893"/>
    </source>
</evidence>
<evidence type="ECO:0000256" key="3">
    <source>
        <dbReference type="ARBA" id="ARBA00022448"/>
    </source>
</evidence>
<feature type="non-terminal residue" evidence="13">
    <location>
        <position position="2424"/>
    </location>
</feature>
<evidence type="ECO:0000256" key="1">
    <source>
        <dbReference type="ARBA" id="ARBA00004141"/>
    </source>
</evidence>
<evidence type="ECO:0000256" key="6">
    <source>
        <dbReference type="ARBA" id="ARBA00022741"/>
    </source>
</evidence>
<evidence type="ECO:0000256" key="5">
    <source>
        <dbReference type="ARBA" id="ARBA00022737"/>
    </source>
</evidence>
<feature type="transmembrane region" description="Helical" evidence="11">
    <location>
        <begin position="771"/>
        <end position="793"/>
    </location>
</feature>
<feature type="transmembrane region" description="Helical" evidence="11">
    <location>
        <begin position="1986"/>
        <end position="2006"/>
    </location>
</feature>
<keyword evidence="8 11" id="KW-1133">Transmembrane helix</keyword>
<organism evidence="13 14">
    <name type="scientific">Porites evermanni</name>
    <dbReference type="NCBI Taxonomy" id="104178"/>
    <lineage>
        <taxon>Eukaryota</taxon>
        <taxon>Metazoa</taxon>
        <taxon>Cnidaria</taxon>
        <taxon>Anthozoa</taxon>
        <taxon>Hexacorallia</taxon>
        <taxon>Scleractinia</taxon>
        <taxon>Fungiina</taxon>
        <taxon>Poritidae</taxon>
        <taxon>Porites</taxon>
    </lineage>
</organism>
<feature type="transmembrane region" description="Helical" evidence="11">
    <location>
        <begin position="912"/>
        <end position="935"/>
    </location>
</feature>
<feature type="compositionally biased region" description="Polar residues" evidence="10">
    <location>
        <begin position="1367"/>
        <end position="1388"/>
    </location>
</feature>
<sequence length="2424" mass="273618">LFIYVRLYSSRPSFRVERSRRILVDQAMGFGLQLRLLLWKNFTLKKRAPFAVLIEVLKPLVLFLILMGIRFRREPDFVPEDVFPVRALPSSGIIPLLQQFCNNKDKDEHGFPVHPNASIGAVLDHIADILSSPGLSTAQDLQTLPEDYKDFDRNFKKFVSNAQNVDNFTIKEILKDPNEVQQLMHNLSIPPSVSEGLLNTTVNTKELIKFVNAHGRDLLNQQHFGSHLAGQNQGGLPGIPPHAASSGPGLLGLMFSVMNRLQNPAPTVPPTPQVNLTIEPTSNIPDLPLNTSSCNTTELEKILVLKSASQKETLRYLCGLTPSQAQMLAGFLQNHIDRSAAMQKLNVTREDLIAYNKSYEKLRGDIKNLTQFVHLVQEGIELAQLLRINLSFTEGLQNKSSSERKKIYLHEMWKNLGPIICGPDPSAQPSKKVVDHMYDYRCRTTACRTRTMRLMLYLLLHNPTIVYSPNGTAADDIIKKANRTFSDIEKLQLLAKEWLNTSQKIRTVLQQNESQYYLGLMLNSEHKCLRRYDDLAYNTSGYRPADKIKEYQSQGLDELLTRSCDNTNPLIKQLDAIDNVARMWLEMASQLDLNIFKGFKDEQSLVNFALNINNSKAGDTSKVVAGIVFLNIRVNASLPAHVKYKIRMNSSYFTPATDSIRDPYWMPGPQSWNQRYYDLGFTWLQDQIERAIVDLHAGRDVVKPAVYLHEMPYPCYVRDNFMFIIEHMMPLCMTVSWIYTVALAVQAIVYEKEQRLKEVMKMMGLSNAVHWVAWFITSLVVMSITVTLLVIILKYGKVLYYSDPLVVWVFLMAFAVVTIVFCFLISVFFSKAKLASACGGIIYFLTYLPYVFISIREEAGFVNVKAREKIAASLLSTSAFGLGARYFAIYEEQGVGVQWSNLGKSPVKGDEFNLLTVLYCMMMDTFIYAILVWYIEAVHPGSYGLPRPWYFVCQPSYWFGHNTQACPKMSRSTFQMMTADELEDAPQVQGLLAYEREPIHLTLGVTIENLVKVYKEGKKLAVDGLTLNLYEGQITSFLGHNGAGKTTTMSILTGLFPPTAGTAYIYGHDIRMDMDKIRRSLGMCPQHNVLFDRMTVDEHLWFYARMKGMPEREVKREMDQLVMDVGLPTKRHCAVETLSGGMKRKLSVAMAFAAGSRTVILDEPTAGVDPYARRAIWDLLIKYKKGRTILLSTHFMDEADLLGDRIAIVSNGKLRCVGSSLFLKSHFGDGYHLTLVKKRERTPQGSMVSVHMSPQESRRGLETSVTSASDSTLQPEPQNSSEDHVKQVSTFIRSHVPAARLEQNTLQELTFVLPDNSVKRGGFEIFFSDLEQKQSELGIDSFGLADTALEEVFLKVTDVSSREDSDVLNSTNSDNCSNPEESTSTGNSVDHAGIGDEWDSDLPGGGEMELGDMSGIRYDAREQLLSPEIQEEASSHYADQTPLNTAFQGVGTRTVSGASLKFQQFYALLVKRFHYARRNFKQVISQILLPAIFITIAMTMALSFPKTPDQPPLELTPSMFPRPNYIPFANEAKGVNQLASRLDKTLTLLSGVGATCCLRSINLTVKESLARRPSKEELGQMFDKSCSASIDQVSDEYFKPSNLHLSYIYTNNGSNISHSVTHKDTGRGCRCSQNKTAYVCDRGAAGSHPKELVTITLDTLQNITGRNISKYLLYTTETFRLHRYGSLSFGEVVSWVPQKLDKVKIASVRRLAVREAVKAWYNNKGYHALPTYLNVMNNAILRASISKEKGNPAAYGITVYNHPFNKTDSNILSARYMRQGTDLVIAIFVIIAMSFVPASFVVFLVTERASKAKHLQFVSGVDPVIYWLSNYIWDVCNYLIPACCCITLLRVFNVPAYSSDTNFPAVVCLFLLYGWSITPIMYPGAFYFSEASSAYVFMIVVNMFFGVTATVTTFILQLFPDDSVLTKIYNALRIMNLGFPNYCLGHGLMDLAYNQYLTDYYTQIGEYDKIRDPFEWLLTTRNLVCMAVEGILFFVFTVLLEFRFFIKPRRTHMSKDPIEGEDEDVAAEKERVLCGGASDDLIRIENLTKVYYSRKRGKHLAVDRLCLGVPKGECFGLLGVNGAGKTSTFKMLTGDTSMSAGNAFLNSYSIVSEMQKVHKCMGYCPQFDALVDELTGAEQLTLYARLRGVPENEVQRVVSWAIKKLCLTRYANKPSKTYSGGNKRKLSTAMALIGNPPIIFLDEPTTGMDPHARRFLWNLILDIIKDGRSVILTSHSMEECEALCTRLAIMVNGRFKCLGSCQHLKNRFGEGYIITVRVQGDLPDMEPLYRFFSEKFPRASLKEHHHNMVQYQLPTGVMDLSEVFGHIESSYEALQIEDYSVSQTTLDNVFINFARQQTDETDFQEKSPCLRRTGPRQRVRRRAERLRAIWSDDVRFSALEEEDGNEDEDDDWQVTFSDRVSCSF</sequence>
<keyword evidence="3" id="KW-0813">Transport</keyword>
<evidence type="ECO:0000256" key="9">
    <source>
        <dbReference type="ARBA" id="ARBA00023136"/>
    </source>
</evidence>
<evidence type="ECO:0000256" key="2">
    <source>
        <dbReference type="ARBA" id="ARBA00008869"/>
    </source>
</evidence>
<reference evidence="13 14" key="1">
    <citation type="submission" date="2022-05" db="EMBL/GenBank/DDBJ databases">
        <authorList>
            <consortium name="Genoscope - CEA"/>
            <person name="William W."/>
        </authorList>
    </citation>
    <scope>NUCLEOTIDE SEQUENCE [LARGE SCALE GENOMIC DNA]</scope>
</reference>
<feature type="non-terminal residue" evidence="13">
    <location>
        <position position="1"/>
    </location>
</feature>
<dbReference type="Pfam" id="PF12698">
    <property type="entry name" value="ABC2_membrane_3"/>
    <property type="match status" value="2"/>
</dbReference>
<dbReference type="SMART" id="SM00382">
    <property type="entry name" value="AAA"/>
    <property type="match status" value="2"/>
</dbReference>
<feature type="transmembrane region" description="Helical" evidence="11">
    <location>
        <begin position="1894"/>
        <end position="1919"/>
    </location>
</feature>
<feature type="transmembrane region" description="Helical" evidence="11">
    <location>
        <begin position="1783"/>
        <end position="1805"/>
    </location>
</feature>
<keyword evidence="4 11" id="KW-0812">Transmembrane</keyword>
<gene>
    <name evidence="13" type="ORF">PEVE_00039070</name>
</gene>
<dbReference type="InterPro" id="IPR013525">
    <property type="entry name" value="ABC2_TM"/>
</dbReference>
<dbReference type="InterPro" id="IPR003439">
    <property type="entry name" value="ABC_transporter-like_ATP-bd"/>
</dbReference>
<keyword evidence="6" id="KW-0547">Nucleotide-binding</keyword>
<feature type="region of interest" description="Disordered" evidence="10">
    <location>
        <begin position="1363"/>
        <end position="1406"/>
    </location>
</feature>
<feature type="transmembrane region" description="Helical" evidence="11">
    <location>
        <begin position="1487"/>
        <end position="1504"/>
    </location>
</feature>
<feature type="transmembrane region" description="Helical" evidence="11">
    <location>
        <begin position="1825"/>
        <end position="1849"/>
    </location>
</feature>
<dbReference type="PANTHER" id="PTHR19229">
    <property type="entry name" value="ATP-BINDING CASSETTE TRANSPORTER SUBFAMILY A ABCA"/>
    <property type="match status" value="1"/>
</dbReference>
<feature type="domain" description="ABC transporter" evidence="12">
    <location>
        <begin position="2042"/>
        <end position="2277"/>
    </location>
</feature>
<evidence type="ECO:0000313" key="13">
    <source>
        <dbReference type="EMBL" id="CAH3017686.1"/>
    </source>
</evidence>
<feature type="transmembrane region" description="Helical" evidence="11">
    <location>
        <begin position="834"/>
        <end position="853"/>
    </location>
</feature>
<feature type="transmembrane region" description="Helical" evidence="11">
    <location>
        <begin position="50"/>
        <end position="69"/>
    </location>
</feature>
<evidence type="ECO:0000256" key="4">
    <source>
        <dbReference type="ARBA" id="ARBA00022692"/>
    </source>
</evidence>
<feature type="compositionally biased region" description="Polar residues" evidence="10">
    <location>
        <begin position="1243"/>
        <end position="1255"/>
    </location>
</feature>
<dbReference type="CDD" id="cd03263">
    <property type="entry name" value="ABC_subfamily_A"/>
    <property type="match status" value="2"/>
</dbReference>
<dbReference type="InterPro" id="IPR017871">
    <property type="entry name" value="ABC_transporter-like_CS"/>
</dbReference>
<keyword evidence="9 11" id="KW-0472">Membrane</keyword>
<feature type="domain" description="ABC transporter" evidence="12">
    <location>
        <begin position="1005"/>
        <end position="1236"/>
    </location>
</feature>